<dbReference type="Proteomes" id="UP000095192">
    <property type="component" value="Unassembled WGS sequence"/>
</dbReference>
<dbReference type="VEuPathDB" id="ToxoDB:cyc_05565"/>
<sequence>MDALMIVHQLQRLAAEPRPSPAVKAKIPRMAVGICYFLEHPDPGVQHQAAGALRLLLEQHRQLLLQSPELHEMRSALQQHANNSDVVVSECCTASLTLLQQDAVQQRQPEPSDEQQRQAATETGEETLESLDLFSVVLGLRGLLRCPSNRSLITFKREPQGRQQQAQDQHGKRMLELLQRDLQLRLVRVWGVSSATVTLNTTNLLQQAEALCSHSAVATEEQKQSSEEGDGVAVVSIRLSRRAQRLQQQLRELRAAVGPLTLLLNSALLQKAQPKDIEVPKAALWNACTATGTGSAAARATSPPVQQQQDDSGYLDEELRGNWEGTGESQKNAEVAAGSSRNNGFSFFSANSALFAQSRFMGGMITPTENSAEMSAKLKAEKERKAALRAQPQGGIIDRLLGRLGSGAGLL</sequence>
<keyword evidence="2" id="KW-1185">Reference proteome</keyword>
<gene>
    <name evidence="1" type="ORF">cyc_05565</name>
</gene>
<dbReference type="GeneID" id="34621901"/>
<protein>
    <submittedName>
        <fullName evidence="1">Uncharacterized protein</fullName>
    </submittedName>
</protein>
<accession>A0A1D3D3Z9</accession>
<evidence type="ECO:0000313" key="2">
    <source>
        <dbReference type="Proteomes" id="UP000095192"/>
    </source>
</evidence>
<evidence type="ECO:0000313" key="1">
    <source>
        <dbReference type="EMBL" id="OEH78131.1"/>
    </source>
</evidence>
<proteinExistence type="predicted"/>
<dbReference type="InterPro" id="IPR016024">
    <property type="entry name" value="ARM-type_fold"/>
</dbReference>
<dbReference type="OrthoDB" id="347233at2759"/>
<organism evidence="1 2">
    <name type="scientific">Cyclospora cayetanensis</name>
    <dbReference type="NCBI Taxonomy" id="88456"/>
    <lineage>
        <taxon>Eukaryota</taxon>
        <taxon>Sar</taxon>
        <taxon>Alveolata</taxon>
        <taxon>Apicomplexa</taxon>
        <taxon>Conoidasida</taxon>
        <taxon>Coccidia</taxon>
        <taxon>Eucoccidiorida</taxon>
        <taxon>Eimeriorina</taxon>
        <taxon>Eimeriidae</taxon>
        <taxon>Cyclospora</taxon>
    </lineage>
</organism>
<dbReference type="AlphaFoldDB" id="A0A1D3D3Z9"/>
<dbReference type="VEuPathDB" id="ToxoDB:LOC34621901"/>
<name>A0A1D3D3Z9_9EIME</name>
<dbReference type="EMBL" id="JROU02000844">
    <property type="protein sequence ID" value="OEH78131.1"/>
    <property type="molecule type" value="Genomic_DNA"/>
</dbReference>
<reference evidence="1 2" key="1">
    <citation type="journal article" date="2016" name="BMC Genomics">
        <title>Comparative genomics reveals Cyclospora cayetanensis possesses coccidia-like metabolism and invasion components but unique surface antigens.</title>
        <authorList>
            <person name="Liu S."/>
            <person name="Wang L."/>
            <person name="Zheng H."/>
            <person name="Xu Z."/>
            <person name="Roellig D.M."/>
            <person name="Li N."/>
            <person name="Frace M.A."/>
            <person name="Tang K."/>
            <person name="Arrowood M.J."/>
            <person name="Moss D.M."/>
            <person name="Zhang L."/>
            <person name="Feng Y."/>
            <person name="Xiao L."/>
        </authorList>
    </citation>
    <scope>NUCLEOTIDE SEQUENCE [LARGE SCALE GENOMIC DNA]</scope>
    <source>
        <strain evidence="1 2">CHN_HEN01</strain>
    </source>
</reference>
<comment type="caution">
    <text evidence="1">The sequence shown here is derived from an EMBL/GenBank/DDBJ whole genome shotgun (WGS) entry which is preliminary data.</text>
</comment>
<dbReference type="SUPFAM" id="SSF48371">
    <property type="entry name" value="ARM repeat"/>
    <property type="match status" value="1"/>
</dbReference>